<keyword evidence="5" id="KW-1185">Reference proteome</keyword>
<keyword evidence="2" id="KW-0456">Lyase</keyword>
<organism evidence="4 5">
    <name type="scientific">Vanrija pseudolonga</name>
    <dbReference type="NCBI Taxonomy" id="143232"/>
    <lineage>
        <taxon>Eukaryota</taxon>
        <taxon>Fungi</taxon>
        <taxon>Dikarya</taxon>
        <taxon>Basidiomycota</taxon>
        <taxon>Agaricomycotina</taxon>
        <taxon>Tremellomycetes</taxon>
        <taxon>Trichosporonales</taxon>
        <taxon>Trichosporonaceae</taxon>
        <taxon>Vanrija</taxon>
    </lineage>
</organism>
<gene>
    <name evidence="4" type="primary">PSD2</name>
    <name evidence="4" type="ORF">LOC62_01G001460</name>
</gene>
<reference evidence="4" key="1">
    <citation type="submission" date="2023-10" db="EMBL/GenBank/DDBJ databases">
        <authorList>
            <person name="Noh H."/>
        </authorList>
    </citation>
    <scope>NUCLEOTIDE SEQUENCE</scope>
    <source>
        <strain evidence="4">DUCC4014</strain>
    </source>
</reference>
<dbReference type="EMBL" id="CP086714">
    <property type="protein sequence ID" value="WOO77905.1"/>
    <property type="molecule type" value="Genomic_DNA"/>
</dbReference>
<keyword evidence="1" id="KW-0210">Decarboxylase</keyword>
<evidence type="ECO:0000313" key="4">
    <source>
        <dbReference type="EMBL" id="WOO77905.1"/>
    </source>
</evidence>
<dbReference type="InterPro" id="IPR003817">
    <property type="entry name" value="PS_Dcarbxylase"/>
</dbReference>
<evidence type="ECO:0000313" key="5">
    <source>
        <dbReference type="Proteomes" id="UP000827549"/>
    </source>
</evidence>
<protein>
    <submittedName>
        <fullName evidence="4">Phosphatidylserine decarboxylase proenzyme 2</fullName>
    </submittedName>
</protein>
<dbReference type="PANTHER" id="PTHR10067:SF17">
    <property type="entry name" value="PHOSPHATIDYLSERINE DECARBOXYLASE PROENZYME 2"/>
    <property type="match status" value="1"/>
</dbReference>
<evidence type="ECO:0000256" key="2">
    <source>
        <dbReference type="ARBA" id="ARBA00023239"/>
    </source>
</evidence>
<proteinExistence type="predicted"/>
<name>A0AAF0Y0Z7_9TREE</name>
<accession>A0AAF0Y0Z7</accession>
<feature type="compositionally biased region" description="Basic and acidic residues" evidence="3">
    <location>
        <begin position="33"/>
        <end position="55"/>
    </location>
</feature>
<dbReference type="Pfam" id="PF02666">
    <property type="entry name" value="PS_Dcarbxylase"/>
    <property type="match status" value="1"/>
</dbReference>
<dbReference type="AlphaFoldDB" id="A0AAF0Y0Z7"/>
<dbReference type="GO" id="GO:0008654">
    <property type="term" value="P:phospholipid biosynthetic process"/>
    <property type="evidence" value="ECO:0007669"/>
    <property type="project" value="InterPro"/>
</dbReference>
<dbReference type="RefSeq" id="XP_062623937.1">
    <property type="nucleotide sequence ID" value="XM_062767953.1"/>
</dbReference>
<evidence type="ECO:0000256" key="1">
    <source>
        <dbReference type="ARBA" id="ARBA00022793"/>
    </source>
</evidence>
<feature type="region of interest" description="Disordered" evidence="3">
    <location>
        <begin position="27"/>
        <end position="55"/>
    </location>
</feature>
<dbReference type="GO" id="GO:0004609">
    <property type="term" value="F:phosphatidylserine decarboxylase activity"/>
    <property type="evidence" value="ECO:0007669"/>
    <property type="project" value="InterPro"/>
</dbReference>
<dbReference type="GeneID" id="87804715"/>
<sequence length="399" mass="44027">MSSNPGSTFPIDPTLGTPLEQSLQHIVDNSFPDSEHADQGDELAPSEKRSDAVHSHGADARKWVASFFPSSETLDRLFAHEHMGNFVIDRQTGRKLFESMPIYVRVGMHLLFVEGSEYMASKRVEKLLTDQSVKQGKVYDQTGATVRPHIEAFIKTYSLPLDELLVQDLNQYPTFNSFFARRLVATARPITAPTDLSVITSPADCRIGVFQTLDEATSLWIKGKKFTVPNLLYGDDTADKRFEAVTSSGKASVVVCRLAPQDYHRFHAPFDGEIVDIKDITGELYTVNPQAINEDLNVFTLNKRSVILVRANLGPGREATPVAFVAVGAMLVGSIGWSKKPGDKFLKGEELGWFQYGGSTTIVVLPEGVVKFDDDLAQTSKNKMETLVRVGMEIGKVVA</sequence>
<dbReference type="PANTHER" id="PTHR10067">
    <property type="entry name" value="PHOSPHATIDYLSERINE DECARBOXYLASE"/>
    <property type="match status" value="1"/>
</dbReference>
<evidence type="ECO:0000256" key="3">
    <source>
        <dbReference type="SAM" id="MobiDB-lite"/>
    </source>
</evidence>
<dbReference type="Proteomes" id="UP000827549">
    <property type="component" value="Chromosome 1"/>
</dbReference>